<reference evidence="1" key="1">
    <citation type="submission" date="2020-06" db="EMBL/GenBank/DDBJ databases">
        <title>A novel thermopfilic bacterium from Erzurum, Turkey.</title>
        <authorList>
            <person name="Adiguzel A."/>
            <person name="Ay H."/>
            <person name="Baltaci M.O."/>
        </authorList>
    </citation>
    <scope>NUCLEOTIDE SEQUENCE</scope>
    <source>
        <strain evidence="1">P2</strain>
    </source>
</reference>
<proteinExistence type="predicted"/>
<gene>
    <name evidence="1" type="ORF">HR057_13230</name>
</gene>
<dbReference type="RefSeq" id="WP_173731920.1">
    <property type="nucleotide sequence ID" value="NZ_JABTTE010000020.1"/>
</dbReference>
<protein>
    <submittedName>
        <fullName evidence="1">Competence protein ComK</fullName>
    </submittedName>
</protein>
<dbReference type="AlphaFoldDB" id="A0A8J8K947"/>
<dbReference type="EMBL" id="JABTTE010000020">
    <property type="protein sequence ID" value="NSL52716.1"/>
    <property type="molecule type" value="Genomic_DNA"/>
</dbReference>
<keyword evidence="2" id="KW-1185">Reference proteome</keyword>
<dbReference type="Pfam" id="PF06338">
    <property type="entry name" value="ComK"/>
    <property type="match status" value="1"/>
</dbReference>
<accession>A0A8J8K947</accession>
<dbReference type="InterPro" id="IPR010461">
    <property type="entry name" value="ComK"/>
</dbReference>
<name>A0A8J8K947_9BACI</name>
<evidence type="ECO:0000313" key="2">
    <source>
        <dbReference type="Proteomes" id="UP000625804"/>
    </source>
</evidence>
<evidence type="ECO:0000313" key="1">
    <source>
        <dbReference type="EMBL" id="NSL52716.1"/>
    </source>
</evidence>
<organism evidence="1 2">
    <name type="scientific">Calidifontibacillus erzurumensis</name>
    <dbReference type="NCBI Taxonomy" id="2741433"/>
    <lineage>
        <taxon>Bacteria</taxon>
        <taxon>Bacillati</taxon>
        <taxon>Bacillota</taxon>
        <taxon>Bacilli</taxon>
        <taxon>Bacillales</taxon>
        <taxon>Bacillaceae</taxon>
        <taxon>Calidifontibacillus/Schinkia group</taxon>
        <taxon>Calidifontibacillus</taxon>
    </lineage>
</organism>
<comment type="caution">
    <text evidence="1">The sequence shown here is derived from an EMBL/GenBank/DDBJ whole genome shotgun (WGS) entry which is preliminary data.</text>
</comment>
<sequence>MIKVFDHYEVNKSTMAILSVAHIDYSTLILEENQQIYVRKTPTQIIKEACIEGGSTYDGRRIAVMHAIGARQKVPIPIDQIDQIFAFPTQSPKSFECSWIFYHHVKYISTRKTTEHQVVQSIITFKNGQEIILDESRFILEKQMQRTALCILKFSKVPLI</sequence>
<dbReference type="Proteomes" id="UP000625804">
    <property type="component" value="Unassembled WGS sequence"/>
</dbReference>
<dbReference type="GO" id="GO:0030420">
    <property type="term" value="P:establishment of competence for transformation"/>
    <property type="evidence" value="ECO:0007669"/>
    <property type="project" value="InterPro"/>
</dbReference>